<feature type="transmembrane region" description="Helical" evidence="1">
    <location>
        <begin position="9"/>
        <end position="27"/>
    </location>
</feature>
<dbReference type="AlphaFoldDB" id="A0A1C1A2X3"/>
<evidence type="ECO:0000256" key="1">
    <source>
        <dbReference type="SAM" id="Phobius"/>
    </source>
</evidence>
<dbReference type="RefSeq" id="WP_065851734.1">
    <property type="nucleotide sequence ID" value="NZ_LYPC01000014.1"/>
</dbReference>
<proteinExistence type="predicted"/>
<evidence type="ECO:0000313" key="2">
    <source>
        <dbReference type="EMBL" id="OCT14911.1"/>
    </source>
</evidence>
<sequence length="178" mass="20297">MKQKLIRKAILYGVVLFLIIWPIYQLTQMFGSPKEDHDATHLLFQVSLFQMEIVKSSLESAAQSKNTNDLDAVKQALYSAEYTHERLVLAAGGNDELTPLTFMSQLTQYVQRLQLGGARTLKADELQTMKETQKEYNDMYAVYEVMMASNGHIISSQNAKLTELDRNLTTFLRKKGLQ</sequence>
<keyword evidence="1" id="KW-1133">Transmembrane helix</keyword>
<accession>A0A1C1A2X3</accession>
<reference evidence="3" key="1">
    <citation type="submission" date="2016-05" db="EMBL/GenBank/DDBJ databases">
        <title>Paenibacillus oryzae. sp. nov., isolated from the rice root.</title>
        <authorList>
            <person name="Zhang J."/>
            <person name="Zhang X."/>
        </authorList>
    </citation>
    <scope>NUCLEOTIDE SEQUENCE [LARGE SCALE GENOMIC DNA]</scope>
    <source>
        <strain evidence="3">KCTC13222</strain>
    </source>
</reference>
<dbReference type="STRING" id="512399.A8709_12310"/>
<dbReference type="Proteomes" id="UP000093309">
    <property type="component" value="Unassembled WGS sequence"/>
</dbReference>
<evidence type="ECO:0000313" key="3">
    <source>
        <dbReference type="Proteomes" id="UP000093309"/>
    </source>
</evidence>
<dbReference type="OrthoDB" id="2594503at2"/>
<name>A0A1C1A2X3_9BACL</name>
<dbReference type="EMBL" id="LYPC01000014">
    <property type="protein sequence ID" value="OCT14911.1"/>
    <property type="molecule type" value="Genomic_DNA"/>
</dbReference>
<evidence type="ECO:0008006" key="4">
    <source>
        <dbReference type="Google" id="ProtNLM"/>
    </source>
</evidence>
<keyword evidence="1" id="KW-0472">Membrane</keyword>
<organism evidence="2 3">
    <name type="scientific">Paenibacillus pectinilyticus</name>
    <dbReference type="NCBI Taxonomy" id="512399"/>
    <lineage>
        <taxon>Bacteria</taxon>
        <taxon>Bacillati</taxon>
        <taxon>Bacillota</taxon>
        <taxon>Bacilli</taxon>
        <taxon>Bacillales</taxon>
        <taxon>Paenibacillaceae</taxon>
        <taxon>Paenibacillus</taxon>
    </lineage>
</organism>
<keyword evidence="1" id="KW-0812">Transmembrane</keyword>
<comment type="caution">
    <text evidence="2">The sequence shown here is derived from an EMBL/GenBank/DDBJ whole genome shotgun (WGS) entry which is preliminary data.</text>
</comment>
<gene>
    <name evidence="2" type="ORF">A8709_12310</name>
</gene>
<protein>
    <recommendedName>
        <fullName evidence="4">S-adenosylmethionine decarboxylase</fullName>
    </recommendedName>
</protein>
<keyword evidence="3" id="KW-1185">Reference proteome</keyword>